<evidence type="ECO:0000313" key="3">
    <source>
        <dbReference type="Proteomes" id="UP000799291"/>
    </source>
</evidence>
<accession>A0A6G1IY07</accession>
<protein>
    <submittedName>
        <fullName evidence="2">Uncharacterized protein</fullName>
    </submittedName>
</protein>
<evidence type="ECO:0000313" key="2">
    <source>
        <dbReference type="EMBL" id="KAF2683008.1"/>
    </source>
</evidence>
<dbReference type="Proteomes" id="UP000799291">
    <property type="component" value="Unassembled WGS sequence"/>
</dbReference>
<dbReference type="AlphaFoldDB" id="A0A6G1IY07"/>
<keyword evidence="1" id="KW-0732">Signal</keyword>
<organism evidence="2 3">
    <name type="scientific">Lentithecium fluviatile CBS 122367</name>
    <dbReference type="NCBI Taxonomy" id="1168545"/>
    <lineage>
        <taxon>Eukaryota</taxon>
        <taxon>Fungi</taxon>
        <taxon>Dikarya</taxon>
        <taxon>Ascomycota</taxon>
        <taxon>Pezizomycotina</taxon>
        <taxon>Dothideomycetes</taxon>
        <taxon>Pleosporomycetidae</taxon>
        <taxon>Pleosporales</taxon>
        <taxon>Massarineae</taxon>
        <taxon>Lentitheciaceae</taxon>
        <taxon>Lentithecium</taxon>
    </lineage>
</organism>
<gene>
    <name evidence="2" type="ORF">K458DRAFT_488216</name>
</gene>
<reference evidence="2" key="1">
    <citation type="journal article" date="2020" name="Stud. Mycol.">
        <title>101 Dothideomycetes genomes: a test case for predicting lifestyles and emergence of pathogens.</title>
        <authorList>
            <person name="Haridas S."/>
            <person name="Albert R."/>
            <person name="Binder M."/>
            <person name="Bloem J."/>
            <person name="Labutti K."/>
            <person name="Salamov A."/>
            <person name="Andreopoulos B."/>
            <person name="Baker S."/>
            <person name="Barry K."/>
            <person name="Bills G."/>
            <person name="Bluhm B."/>
            <person name="Cannon C."/>
            <person name="Castanera R."/>
            <person name="Culley D."/>
            <person name="Daum C."/>
            <person name="Ezra D."/>
            <person name="Gonzalez J."/>
            <person name="Henrissat B."/>
            <person name="Kuo A."/>
            <person name="Liang C."/>
            <person name="Lipzen A."/>
            <person name="Lutzoni F."/>
            <person name="Magnuson J."/>
            <person name="Mondo S."/>
            <person name="Nolan M."/>
            <person name="Ohm R."/>
            <person name="Pangilinan J."/>
            <person name="Park H.-J."/>
            <person name="Ramirez L."/>
            <person name="Alfaro M."/>
            <person name="Sun H."/>
            <person name="Tritt A."/>
            <person name="Yoshinaga Y."/>
            <person name="Zwiers L.-H."/>
            <person name="Turgeon B."/>
            <person name="Goodwin S."/>
            <person name="Spatafora J."/>
            <person name="Crous P."/>
            <person name="Grigoriev I."/>
        </authorList>
    </citation>
    <scope>NUCLEOTIDE SEQUENCE</scope>
    <source>
        <strain evidence="2">CBS 122367</strain>
    </source>
</reference>
<evidence type="ECO:0000256" key="1">
    <source>
        <dbReference type="SAM" id="SignalP"/>
    </source>
</evidence>
<proteinExistence type="predicted"/>
<feature type="chain" id="PRO_5026197130" evidence="1">
    <location>
        <begin position="17"/>
        <end position="107"/>
    </location>
</feature>
<dbReference type="EMBL" id="MU005585">
    <property type="protein sequence ID" value="KAF2683008.1"/>
    <property type="molecule type" value="Genomic_DNA"/>
</dbReference>
<name>A0A6G1IY07_9PLEO</name>
<keyword evidence="3" id="KW-1185">Reference proteome</keyword>
<feature type="signal peptide" evidence="1">
    <location>
        <begin position="1"/>
        <end position="16"/>
    </location>
</feature>
<sequence>MKPSAIILALLPLSLAAPISKPGTIDARQDVSTDGEAIVQVIHYNADLINRDAKPAPRVIPPVGFPAYYKADLIEKENIVKRKTGGRGIPPLTGFPARYKADLMETE</sequence>